<sequence length="191" mass="20008">MSEGVDVDEATGGAAAGGSGTGQPAAPARPPRRGLLRRRLVLFGVPLAVLLSLLAAYLLAGGDDVEVDPPAPDATGERLCRDLHDALPATVAGLRQRATEPSSPYTAAWGDPAVVLRCGVARPPVMDDPRANGGEVNGVDWVLEKREDGRYRCTTSYRKAYVEVVIPAAYGDVKALINLADAVKKAVPRSL</sequence>
<reference evidence="3 4" key="1">
    <citation type="submission" date="2022-04" db="EMBL/GenBank/DDBJ databases">
        <title>Streptomyces sp. nov. LCR6-01 isolated from Lichen of Dirinaria sp.</title>
        <authorList>
            <person name="Kanchanasin P."/>
            <person name="Tanasupawat S."/>
            <person name="Phongsopitanun W."/>
        </authorList>
    </citation>
    <scope>NUCLEOTIDE SEQUENCE [LARGE SCALE GENOMIC DNA]</scope>
    <source>
        <strain evidence="3 4">LCR6-01</strain>
    </source>
</reference>
<accession>A0ABT0I738</accession>
<dbReference type="InterPro" id="IPR021903">
    <property type="entry name" value="DUF3515"/>
</dbReference>
<keyword evidence="2" id="KW-1133">Transmembrane helix</keyword>
<proteinExistence type="predicted"/>
<dbReference type="Proteomes" id="UP001522868">
    <property type="component" value="Unassembled WGS sequence"/>
</dbReference>
<name>A0ABT0I738_9ACTN</name>
<keyword evidence="2" id="KW-0812">Transmembrane</keyword>
<protein>
    <submittedName>
        <fullName evidence="3">DUF3515 domain-containing protein</fullName>
    </submittedName>
</protein>
<comment type="caution">
    <text evidence="3">The sequence shown here is derived from an EMBL/GenBank/DDBJ whole genome shotgun (WGS) entry which is preliminary data.</text>
</comment>
<evidence type="ECO:0000256" key="1">
    <source>
        <dbReference type="SAM" id="MobiDB-lite"/>
    </source>
</evidence>
<dbReference type="Pfam" id="PF12028">
    <property type="entry name" value="DUF3515"/>
    <property type="match status" value="1"/>
</dbReference>
<dbReference type="RefSeq" id="WP_248632379.1">
    <property type="nucleotide sequence ID" value="NZ_JALPTH010000005.1"/>
</dbReference>
<gene>
    <name evidence="3" type="ORF">M1O15_07020</name>
</gene>
<organism evidence="3 4">
    <name type="scientific">Streptomyces lichenis</name>
    <dbReference type="NCBI Taxonomy" id="2306967"/>
    <lineage>
        <taxon>Bacteria</taxon>
        <taxon>Bacillati</taxon>
        <taxon>Actinomycetota</taxon>
        <taxon>Actinomycetes</taxon>
        <taxon>Kitasatosporales</taxon>
        <taxon>Streptomycetaceae</taxon>
        <taxon>Streptomyces</taxon>
    </lineage>
</organism>
<evidence type="ECO:0000313" key="4">
    <source>
        <dbReference type="Proteomes" id="UP001522868"/>
    </source>
</evidence>
<keyword evidence="2" id="KW-0472">Membrane</keyword>
<evidence type="ECO:0000313" key="3">
    <source>
        <dbReference type="EMBL" id="MCK8677145.1"/>
    </source>
</evidence>
<feature type="region of interest" description="Disordered" evidence="1">
    <location>
        <begin position="1"/>
        <end position="31"/>
    </location>
</feature>
<feature type="transmembrane region" description="Helical" evidence="2">
    <location>
        <begin position="40"/>
        <end position="60"/>
    </location>
</feature>
<keyword evidence="4" id="KW-1185">Reference proteome</keyword>
<evidence type="ECO:0000256" key="2">
    <source>
        <dbReference type="SAM" id="Phobius"/>
    </source>
</evidence>
<dbReference type="EMBL" id="JALPTH010000005">
    <property type="protein sequence ID" value="MCK8677145.1"/>
    <property type="molecule type" value="Genomic_DNA"/>
</dbReference>